<name>A0A9Q3D3R4_9BASI</name>
<gene>
    <name evidence="2" type="ORF">O181_036009</name>
</gene>
<accession>A0A9Q3D3R4</accession>
<feature type="compositionally biased region" description="Basic and acidic residues" evidence="1">
    <location>
        <begin position="153"/>
        <end position="167"/>
    </location>
</feature>
<dbReference type="EMBL" id="AVOT02013536">
    <property type="protein sequence ID" value="MBW0496294.1"/>
    <property type="molecule type" value="Genomic_DNA"/>
</dbReference>
<evidence type="ECO:0000313" key="3">
    <source>
        <dbReference type="Proteomes" id="UP000765509"/>
    </source>
</evidence>
<comment type="caution">
    <text evidence="2">The sequence shown here is derived from an EMBL/GenBank/DDBJ whole genome shotgun (WGS) entry which is preliminary data.</text>
</comment>
<feature type="region of interest" description="Disordered" evidence="1">
    <location>
        <begin position="144"/>
        <end position="167"/>
    </location>
</feature>
<evidence type="ECO:0000256" key="1">
    <source>
        <dbReference type="SAM" id="MobiDB-lite"/>
    </source>
</evidence>
<protein>
    <submittedName>
        <fullName evidence="2">Uncharacterized protein</fullName>
    </submittedName>
</protein>
<dbReference type="Proteomes" id="UP000765509">
    <property type="component" value="Unassembled WGS sequence"/>
</dbReference>
<keyword evidence="3" id="KW-1185">Reference proteome</keyword>
<sequence length="167" mass="19520">MVNLWEITKPHWQRYKANLDIQLLRASQSLGKISHGSHDPWPAYLICPVNRHSSLTELHQFVSIFCPKALFPNTTHISTGFVEFYALPMLFGDVLYPGLHQQHLVKISKEYEELEFKSERYQTMWNDYFQTFDDDGKKEAAKLIEGSSSHNQDNQEDHHEIIEIDSD</sequence>
<reference evidence="2" key="1">
    <citation type="submission" date="2021-03" db="EMBL/GenBank/DDBJ databases">
        <title>Draft genome sequence of rust myrtle Austropuccinia psidii MF-1, a brazilian biotype.</title>
        <authorList>
            <person name="Quecine M.C."/>
            <person name="Pachon D.M.R."/>
            <person name="Bonatelli M.L."/>
            <person name="Correr F.H."/>
            <person name="Franceschini L.M."/>
            <person name="Leite T.F."/>
            <person name="Margarido G.R.A."/>
            <person name="Almeida C.A."/>
            <person name="Ferrarezi J.A."/>
            <person name="Labate C.A."/>
        </authorList>
    </citation>
    <scope>NUCLEOTIDE SEQUENCE</scope>
    <source>
        <strain evidence="2">MF-1</strain>
    </source>
</reference>
<organism evidence="2 3">
    <name type="scientific">Austropuccinia psidii MF-1</name>
    <dbReference type="NCBI Taxonomy" id="1389203"/>
    <lineage>
        <taxon>Eukaryota</taxon>
        <taxon>Fungi</taxon>
        <taxon>Dikarya</taxon>
        <taxon>Basidiomycota</taxon>
        <taxon>Pucciniomycotina</taxon>
        <taxon>Pucciniomycetes</taxon>
        <taxon>Pucciniales</taxon>
        <taxon>Sphaerophragmiaceae</taxon>
        <taxon>Austropuccinia</taxon>
    </lineage>
</organism>
<evidence type="ECO:0000313" key="2">
    <source>
        <dbReference type="EMBL" id="MBW0496294.1"/>
    </source>
</evidence>
<dbReference type="AlphaFoldDB" id="A0A9Q3D3R4"/>
<proteinExistence type="predicted"/>